<name>A1C9D7_ASPCL</name>
<proteinExistence type="predicted"/>
<evidence type="ECO:0000313" key="1">
    <source>
        <dbReference type="EMBL" id="EAW13461.1"/>
    </source>
</evidence>
<sequence length="51" mass="5462">MINGIPSEPTERDWMLCIRAGVISVALHRTSLYTTATSLDVLTSPSGELSA</sequence>
<reference evidence="1 2" key="1">
    <citation type="journal article" date="2008" name="PLoS Genet.">
        <title>Genomic islands in the pathogenic filamentous fungus Aspergillus fumigatus.</title>
        <authorList>
            <person name="Fedorova N.D."/>
            <person name="Khaldi N."/>
            <person name="Joardar V.S."/>
            <person name="Maiti R."/>
            <person name="Amedeo P."/>
            <person name="Anderson M.J."/>
            <person name="Crabtree J."/>
            <person name="Silva J.C."/>
            <person name="Badger J.H."/>
            <person name="Albarraq A."/>
            <person name="Angiuoli S."/>
            <person name="Bussey H."/>
            <person name="Bowyer P."/>
            <person name="Cotty P.J."/>
            <person name="Dyer P.S."/>
            <person name="Egan A."/>
            <person name="Galens K."/>
            <person name="Fraser-Liggett C.M."/>
            <person name="Haas B.J."/>
            <person name="Inman J.M."/>
            <person name="Kent R."/>
            <person name="Lemieux S."/>
            <person name="Malavazi I."/>
            <person name="Orvis J."/>
            <person name="Roemer T."/>
            <person name="Ronning C.M."/>
            <person name="Sundaram J.P."/>
            <person name="Sutton G."/>
            <person name="Turner G."/>
            <person name="Venter J.C."/>
            <person name="White O.R."/>
            <person name="Whitty B.R."/>
            <person name="Youngman P."/>
            <person name="Wolfe K.H."/>
            <person name="Goldman G.H."/>
            <person name="Wortman J.R."/>
            <person name="Jiang B."/>
            <person name="Denning D.W."/>
            <person name="Nierman W.C."/>
        </authorList>
    </citation>
    <scope>NUCLEOTIDE SEQUENCE [LARGE SCALE GENOMIC DNA]</scope>
    <source>
        <strain evidence="2">ATCC 1007 / CBS 513.65 / DSM 816 / NCTC 3887 / NRRL 1</strain>
    </source>
</reference>
<dbReference type="VEuPathDB" id="FungiDB:ACLA_055080"/>
<gene>
    <name evidence="1" type="ORF">ACLA_055080</name>
</gene>
<keyword evidence="2" id="KW-1185">Reference proteome</keyword>
<accession>A1C9D7</accession>
<evidence type="ECO:0000313" key="2">
    <source>
        <dbReference type="Proteomes" id="UP000006701"/>
    </source>
</evidence>
<protein>
    <submittedName>
        <fullName evidence="1">Uncharacterized protein</fullName>
    </submittedName>
</protein>
<dbReference type="GeneID" id="4707042"/>
<dbReference type="EMBL" id="DS027048">
    <property type="protein sequence ID" value="EAW13461.1"/>
    <property type="molecule type" value="Genomic_DNA"/>
</dbReference>
<dbReference type="RefSeq" id="XP_001274887.1">
    <property type="nucleotide sequence ID" value="XM_001274886.1"/>
</dbReference>
<dbReference type="KEGG" id="act:ACLA_055080"/>
<dbReference type="AlphaFoldDB" id="A1C9D7"/>
<dbReference type="Proteomes" id="UP000006701">
    <property type="component" value="Unassembled WGS sequence"/>
</dbReference>
<organism evidence="1 2">
    <name type="scientific">Aspergillus clavatus (strain ATCC 1007 / CBS 513.65 / DSM 816 / NCTC 3887 / NRRL 1 / QM 1276 / 107)</name>
    <dbReference type="NCBI Taxonomy" id="344612"/>
    <lineage>
        <taxon>Eukaryota</taxon>
        <taxon>Fungi</taxon>
        <taxon>Dikarya</taxon>
        <taxon>Ascomycota</taxon>
        <taxon>Pezizomycotina</taxon>
        <taxon>Eurotiomycetes</taxon>
        <taxon>Eurotiomycetidae</taxon>
        <taxon>Eurotiales</taxon>
        <taxon>Aspergillaceae</taxon>
        <taxon>Aspergillus</taxon>
        <taxon>Aspergillus subgen. Fumigati</taxon>
    </lineage>
</organism>
<dbReference type="HOGENOM" id="CLU_3105917_0_0_1"/>